<dbReference type="InterPro" id="IPR023393">
    <property type="entry name" value="START-like_dom_sf"/>
</dbReference>
<evidence type="ECO:0000313" key="3">
    <source>
        <dbReference type="EMBL" id="PZF73002.1"/>
    </source>
</evidence>
<evidence type="ECO:0000313" key="4">
    <source>
        <dbReference type="Proteomes" id="UP000248745"/>
    </source>
</evidence>
<evidence type="ECO:0000256" key="1">
    <source>
        <dbReference type="ARBA" id="ARBA00006817"/>
    </source>
</evidence>
<dbReference type="Gene3D" id="3.30.530.20">
    <property type="match status" value="1"/>
</dbReference>
<comment type="similarity">
    <text evidence="1">Belongs to the AHA1 family.</text>
</comment>
<feature type="domain" description="Activator of Hsp90 ATPase homologue 1/2-like C-terminal" evidence="2">
    <location>
        <begin position="63"/>
        <end position="181"/>
    </location>
</feature>
<dbReference type="Proteomes" id="UP000248745">
    <property type="component" value="Unassembled WGS sequence"/>
</dbReference>
<proteinExistence type="inferred from homology"/>
<keyword evidence="4" id="KW-1185">Reference proteome</keyword>
<dbReference type="InterPro" id="IPR013538">
    <property type="entry name" value="ASHA1/2-like_C"/>
</dbReference>
<comment type="caution">
    <text evidence="3">The sequence shown here is derived from an EMBL/GenBank/DDBJ whole genome shotgun (WGS) entry which is preliminary data.</text>
</comment>
<dbReference type="Pfam" id="PF08327">
    <property type="entry name" value="AHSA1"/>
    <property type="match status" value="1"/>
</dbReference>
<reference evidence="3 4" key="1">
    <citation type="submission" date="2018-06" db="EMBL/GenBank/DDBJ databases">
        <title>Mucibacter soli gen. nov., sp. nov., a new member of the family Chitinophagaceae producing mucin.</title>
        <authorList>
            <person name="Kim M.-K."/>
            <person name="Park S."/>
            <person name="Kim T.-S."/>
            <person name="Joung Y."/>
            <person name="Han J.-H."/>
            <person name="Kim S.B."/>
        </authorList>
    </citation>
    <scope>NUCLEOTIDE SEQUENCE [LARGE SCALE GENOMIC DNA]</scope>
    <source>
        <strain evidence="3 4">R1-15</strain>
    </source>
</reference>
<evidence type="ECO:0000259" key="2">
    <source>
        <dbReference type="Pfam" id="PF08327"/>
    </source>
</evidence>
<sequence length="195" mass="22654">MKRPPALQPGGFLCRYRLIFLPFLFLHKSGLYSQKSDICIVVSILKRIVMKMKMQIQQQIAKPVHEVFNAIVDQTQLSGYFTIDGKGKMEEGKTITWRWEDYDGSIDIHVKRVETDKFISFNWSGSGSETTVEIHFEEHDGITTAKIREYGWDKDDNGIARLVEQTQGWTQMLCCLKAYLEYDINLRTIKHKENA</sequence>
<gene>
    <name evidence="3" type="ORF">DN068_11370</name>
</gene>
<dbReference type="AlphaFoldDB" id="A0A2W2AHI2"/>
<name>A0A2W2AHI2_9BACT</name>
<dbReference type="OrthoDB" id="2364866at2"/>
<protein>
    <submittedName>
        <fullName evidence="3">ATPase</fullName>
    </submittedName>
</protein>
<dbReference type="EMBL" id="QKTW01000016">
    <property type="protein sequence ID" value="PZF73002.1"/>
    <property type="molecule type" value="Genomic_DNA"/>
</dbReference>
<dbReference type="SUPFAM" id="SSF55961">
    <property type="entry name" value="Bet v1-like"/>
    <property type="match status" value="1"/>
</dbReference>
<accession>A0A2W2AHI2</accession>
<organism evidence="3 4">
    <name type="scientific">Taibaiella soli</name>
    <dbReference type="NCBI Taxonomy" id="1649169"/>
    <lineage>
        <taxon>Bacteria</taxon>
        <taxon>Pseudomonadati</taxon>
        <taxon>Bacteroidota</taxon>
        <taxon>Chitinophagia</taxon>
        <taxon>Chitinophagales</taxon>
        <taxon>Chitinophagaceae</taxon>
        <taxon>Taibaiella</taxon>
    </lineage>
</organism>